<dbReference type="EMBL" id="WNJO01000015">
    <property type="protein sequence ID" value="MTV83046.1"/>
    <property type="molecule type" value="Genomic_DNA"/>
</dbReference>
<dbReference type="Gene3D" id="3.40.50.1820">
    <property type="entry name" value="alpha/beta hydrolase"/>
    <property type="match status" value="1"/>
</dbReference>
<dbReference type="AlphaFoldDB" id="A0A7X2XZ74"/>
<organism evidence="1 2">
    <name type="scientific">Secundilactobacillus folii</name>
    <dbReference type="NCBI Taxonomy" id="2678357"/>
    <lineage>
        <taxon>Bacteria</taxon>
        <taxon>Bacillati</taxon>
        <taxon>Bacillota</taxon>
        <taxon>Bacilli</taxon>
        <taxon>Lactobacillales</taxon>
        <taxon>Lactobacillaceae</taxon>
        <taxon>Secundilactobacillus</taxon>
    </lineage>
</organism>
<keyword evidence="2" id="KW-1185">Reference proteome</keyword>
<name>A0A7X2XZ74_9LACO</name>
<dbReference type="Proteomes" id="UP000466388">
    <property type="component" value="Unassembled WGS sequence"/>
</dbReference>
<proteinExistence type="predicted"/>
<reference evidence="1 2" key="1">
    <citation type="submission" date="2019-11" db="EMBL/GenBank/DDBJ databases">
        <title>Lactobacillus sp. nov. CRM56-3, isolated from fermented tea leaves.</title>
        <authorList>
            <person name="Phuengjayaem S."/>
            <person name="Tanasupawat S."/>
        </authorList>
    </citation>
    <scope>NUCLEOTIDE SEQUENCE [LARGE SCALE GENOMIC DNA]</scope>
    <source>
        <strain evidence="1 2">CRM56-3</strain>
    </source>
</reference>
<keyword evidence="1" id="KW-0378">Hydrolase</keyword>
<dbReference type="InterPro" id="IPR010315">
    <property type="entry name" value="DUF915_hydro-like"/>
</dbReference>
<dbReference type="Pfam" id="PF06028">
    <property type="entry name" value="DUF915"/>
    <property type="match status" value="1"/>
</dbReference>
<dbReference type="InterPro" id="IPR029058">
    <property type="entry name" value="AB_hydrolase_fold"/>
</dbReference>
<dbReference type="SUPFAM" id="SSF53474">
    <property type="entry name" value="alpha/beta-Hydrolases"/>
    <property type="match status" value="1"/>
</dbReference>
<evidence type="ECO:0000313" key="1">
    <source>
        <dbReference type="EMBL" id="MTV83046.1"/>
    </source>
</evidence>
<evidence type="ECO:0000313" key="2">
    <source>
        <dbReference type="Proteomes" id="UP000466388"/>
    </source>
</evidence>
<dbReference type="GO" id="GO:0016787">
    <property type="term" value="F:hydrolase activity"/>
    <property type="evidence" value="ECO:0007669"/>
    <property type="project" value="UniProtKB-KW"/>
</dbReference>
<sequence>MIIRRLQANYIRQNYTTSATPTIFVHGWTGDKHSEQEMVDAAQNSKVARHVMSISVTPTGIIKFKGHLTQREKNPIVEVVFKNNRAGEVQDAMWLKSIMAALRAKYHVTAYNAVGHSMGAYAWVYYNLMVGNDAKQYPELKKAVLIAGPYDGIINNHKLNQPTEFPLNKLWDDRPNANRLLPNGKPKIIHPEYRLLYRMRARFPKQARVLNIYGNLENGTHSDGVISIPSARSLAYLISGRVQEYRDYQVKGPNAQHSRLHQHNFFVDRALINFLWKKTSVR</sequence>
<protein>
    <submittedName>
        <fullName evidence="1">Alpha/beta hydrolase</fullName>
    </submittedName>
</protein>
<comment type="caution">
    <text evidence="1">The sequence shown here is derived from an EMBL/GenBank/DDBJ whole genome shotgun (WGS) entry which is preliminary data.</text>
</comment>
<accession>A0A7X2XZ74</accession>
<gene>
    <name evidence="1" type="ORF">GM612_10455</name>
</gene>